<reference evidence="3" key="1">
    <citation type="submission" date="2023-03" db="EMBL/GenBank/DDBJ databases">
        <title>Massive genome expansion in bonnet fungi (Mycena s.s.) driven by repeated elements and novel gene families across ecological guilds.</title>
        <authorList>
            <consortium name="Lawrence Berkeley National Laboratory"/>
            <person name="Harder C.B."/>
            <person name="Miyauchi S."/>
            <person name="Viragh M."/>
            <person name="Kuo A."/>
            <person name="Thoen E."/>
            <person name="Andreopoulos B."/>
            <person name="Lu D."/>
            <person name="Skrede I."/>
            <person name="Drula E."/>
            <person name="Henrissat B."/>
            <person name="Morin E."/>
            <person name="Kohler A."/>
            <person name="Barry K."/>
            <person name="LaButti K."/>
            <person name="Morin E."/>
            <person name="Salamov A."/>
            <person name="Lipzen A."/>
            <person name="Mereny Z."/>
            <person name="Hegedus B."/>
            <person name="Baldrian P."/>
            <person name="Stursova M."/>
            <person name="Weitz H."/>
            <person name="Taylor A."/>
            <person name="Grigoriev I.V."/>
            <person name="Nagy L.G."/>
            <person name="Martin F."/>
            <person name="Kauserud H."/>
        </authorList>
    </citation>
    <scope>NUCLEOTIDE SEQUENCE</scope>
    <source>
        <strain evidence="3">CBHHK188m</strain>
    </source>
</reference>
<feature type="region of interest" description="Disordered" evidence="1">
    <location>
        <begin position="39"/>
        <end position="67"/>
    </location>
</feature>
<feature type="signal peptide" evidence="2">
    <location>
        <begin position="1"/>
        <end position="23"/>
    </location>
</feature>
<evidence type="ECO:0000313" key="4">
    <source>
        <dbReference type="Proteomes" id="UP001215280"/>
    </source>
</evidence>
<keyword evidence="4" id="KW-1185">Reference proteome</keyword>
<sequence length="162" mass="16412">MRFQTRLPGLTIVILGFPLVASPTTIPYVASAIATEPPPSASVTPAATESASAVTAPTPPAPTARVPAGSGLPAPLVALLRTTGPYLANEVYSVVPAEPLGPIKEDVAAPECKLSLRVASSASSINFAISGVAHAARKVYTTQGLALDAFNQALTWGGVQVV</sequence>
<keyword evidence="2" id="KW-0732">Signal</keyword>
<accession>A0AAD7N1S1</accession>
<protein>
    <submittedName>
        <fullName evidence="3">Uncharacterized protein</fullName>
    </submittedName>
</protein>
<dbReference type="AlphaFoldDB" id="A0AAD7N1S1"/>
<dbReference type="Proteomes" id="UP001215280">
    <property type="component" value="Unassembled WGS sequence"/>
</dbReference>
<evidence type="ECO:0000313" key="3">
    <source>
        <dbReference type="EMBL" id="KAJ7741969.1"/>
    </source>
</evidence>
<organism evidence="3 4">
    <name type="scientific">Mycena maculata</name>
    <dbReference type="NCBI Taxonomy" id="230809"/>
    <lineage>
        <taxon>Eukaryota</taxon>
        <taxon>Fungi</taxon>
        <taxon>Dikarya</taxon>
        <taxon>Basidiomycota</taxon>
        <taxon>Agaricomycotina</taxon>
        <taxon>Agaricomycetes</taxon>
        <taxon>Agaricomycetidae</taxon>
        <taxon>Agaricales</taxon>
        <taxon>Marasmiineae</taxon>
        <taxon>Mycenaceae</taxon>
        <taxon>Mycena</taxon>
    </lineage>
</organism>
<feature type="chain" id="PRO_5041912537" evidence="2">
    <location>
        <begin position="24"/>
        <end position="162"/>
    </location>
</feature>
<dbReference type="EMBL" id="JARJLG010000120">
    <property type="protein sequence ID" value="KAJ7741969.1"/>
    <property type="molecule type" value="Genomic_DNA"/>
</dbReference>
<evidence type="ECO:0000256" key="1">
    <source>
        <dbReference type="SAM" id="MobiDB-lite"/>
    </source>
</evidence>
<gene>
    <name evidence="3" type="ORF">DFH07DRAFT_964748</name>
</gene>
<evidence type="ECO:0000256" key="2">
    <source>
        <dbReference type="SAM" id="SignalP"/>
    </source>
</evidence>
<name>A0AAD7N1S1_9AGAR</name>
<proteinExistence type="predicted"/>
<comment type="caution">
    <text evidence="3">The sequence shown here is derived from an EMBL/GenBank/DDBJ whole genome shotgun (WGS) entry which is preliminary data.</text>
</comment>
<feature type="compositionally biased region" description="Low complexity" evidence="1">
    <location>
        <begin position="41"/>
        <end position="56"/>
    </location>
</feature>